<evidence type="ECO:0008006" key="4">
    <source>
        <dbReference type="Google" id="ProtNLM"/>
    </source>
</evidence>
<dbReference type="PANTHER" id="PTHR38705">
    <property type="entry name" value="PROTEIN RDS1"/>
    <property type="match status" value="1"/>
</dbReference>
<dbReference type="InParanoid" id="A0A067MFE2"/>
<dbReference type="STRING" id="930990.A0A067MFE2"/>
<evidence type="ECO:0000256" key="1">
    <source>
        <dbReference type="SAM" id="SignalP"/>
    </source>
</evidence>
<keyword evidence="1" id="KW-0732">Signal</keyword>
<gene>
    <name evidence="2" type="ORF">BOTBODRAFT_66094</name>
</gene>
<dbReference type="InterPro" id="IPR039254">
    <property type="entry name" value="Rds1"/>
</dbReference>
<dbReference type="OrthoDB" id="2098436at2759"/>
<dbReference type="HOGENOM" id="CLU_029630_0_0_1"/>
<feature type="chain" id="PRO_5001641345" description="Ferritin-like domain-containing protein" evidence="1">
    <location>
        <begin position="20"/>
        <end position="298"/>
    </location>
</feature>
<keyword evidence="3" id="KW-1185">Reference proteome</keyword>
<dbReference type="EMBL" id="KL198037">
    <property type="protein sequence ID" value="KDQ14503.1"/>
    <property type="molecule type" value="Genomic_DNA"/>
</dbReference>
<organism evidence="2 3">
    <name type="scientific">Botryobasidium botryosum (strain FD-172 SS1)</name>
    <dbReference type="NCBI Taxonomy" id="930990"/>
    <lineage>
        <taxon>Eukaryota</taxon>
        <taxon>Fungi</taxon>
        <taxon>Dikarya</taxon>
        <taxon>Basidiomycota</taxon>
        <taxon>Agaricomycotina</taxon>
        <taxon>Agaricomycetes</taxon>
        <taxon>Cantharellales</taxon>
        <taxon>Botryobasidiaceae</taxon>
        <taxon>Botryobasidium</taxon>
    </lineage>
</organism>
<dbReference type="Gene3D" id="1.20.1260.10">
    <property type="match status" value="1"/>
</dbReference>
<dbReference type="CDD" id="cd00657">
    <property type="entry name" value="Ferritin_like"/>
    <property type="match status" value="1"/>
</dbReference>
<dbReference type="Pfam" id="PF13668">
    <property type="entry name" value="Ferritin_2"/>
    <property type="match status" value="1"/>
</dbReference>
<name>A0A067MFE2_BOTB1</name>
<evidence type="ECO:0000313" key="2">
    <source>
        <dbReference type="EMBL" id="KDQ14503.1"/>
    </source>
</evidence>
<dbReference type="AlphaFoldDB" id="A0A067MFE2"/>
<dbReference type="Proteomes" id="UP000027195">
    <property type="component" value="Unassembled WGS sequence"/>
</dbReference>
<sequence>MKLFFTALAVVAAAVSVAASPAKRAPSETDALQFVLAFEHVEHAFYTNALAMFDEQAFADAGFPPWVRGRFEQIAEHEAAHVAFLTNALGKTAVQPCTYDFNVSSPIPNPVQSFVFFAARLEDEVVSAYLGALQYIKNPAYLTAVAAILSTESRHQAWISSAVQHLNPWSGAFGTPLDFDESYAFLTQYDTSCPSTNPPLPVDRKIPDITYLAEDGDVQGGRIKIFSKLPSDKNLSVAFLSGLSPVFEPLHGDEFRLPEIGGTLYFAVTTSDSVVNDDNLVTTPAIVYLPFPANATSP</sequence>
<reference evidence="3" key="1">
    <citation type="journal article" date="2014" name="Proc. Natl. Acad. Sci. U.S.A.">
        <title>Extensive sampling of basidiomycete genomes demonstrates inadequacy of the white-rot/brown-rot paradigm for wood decay fungi.</title>
        <authorList>
            <person name="Riley R."/>
            <person name="Salamov A.A."/>
            <person name="Brown D.W."/>
            <person name="Nagy L.G."/>
            <person name="Floudas D."/>
            <person name="Held B.W."/>
            <person name="Levasseur A."/>
            <person name="Lombard V."/>
            <person name="Morin E."/>
            <person name="Otillar R."/>
            <person name="Lindquist E.A."/>
            <person name="Sun H."/>
            <person name="LaButti K.M."/>
            <person name="Schmutz J."/>
            <person name="Jabbour D."/>
            <person name="Luo H."/>
            <person name="Baker S.E."/>
            <person name="Pisabarro A.G."/>
            <person name="Walton J.D."/>
            <person name="Blanchette R.A."/>
            <person name="Henrissat B."/>
            <person name="Martin F."/>
            <person name="Cullen D."/>
            <person name="Hibbett D.S."/>
            <person name="Grigoriev I.V."/>
        </authorList>
    </citation>
    <scope>NUCLEOTIDE SEQUENCE [LARGE SCALE GENOMIC DNA]</scope>
    <source>
        <strain evidence="3">FD-172 SS1</strain>
    </source>
</reference>
<protein>
    <recommendedName>
        <fullName evidence="4">Ferritin-like domain-containing protein</fullName>
    </recommendedName>
</protein>
<dbReference type="PANTHER" id="PTHR38705:SF1">
    <property type="entry name" value="PROTEIN RDS1"/>
    <property type="match status" value="1"/>
</dbReference>
<dbReference type="SUPFAM" id="SSF47240">
    <property type="entry name" value="Ferritin-like"/>
    <property type="match status" value="1"/>
</dbReference>
<accession>A0A067MFE2</accession>
<evidence type="ECO:0000313" key="3">
    <source>
        <dbReference type="Proteomes" id="UP000027195"/>
    </source>
</evidence>
<proteinExistence type="predicted"/>
<dbReference type="InterPro" id="IPR012347">
    <property type="entry name" value="Ferritin-like"/>
</dbReference>
<dbReference type="InterPro" id="IPR009078">
    <property type="entry name" value="Ferritin-like_SF"/>
</dbReference>
<feature type="signal peptide" evidence="1">
    <location>
        <begin position="1"/>
        <end position="19"/>
    </location>
</feature>